<keyword evidence="3" id="KW-0560">Oxidoreductase</keyword>
<dbReference type="GO" id="GO:0016020">
    <property type="term" value="C:membrane"/>
    <property type="evidence" value="ECO:0007669"/>
    <property type="project" value="TreeGrafter"/>
</dbReference>
<sequence>MDAKLQQARNIARQGMQALSQRQGAAAEAAFGQAIELGWTGADIWILLSHARSLKKDITGTEAALQKALSLEPENPRALLYMGSFLESCSQHLRARSFYEQGISFAVAAQDQTPELADLINRARRFLANMPKDVRHPVDDFIDVHNLGGDPEDELLIQSLQILAERKRPFVSQPSRFLYAGLPNRQFFRRDELEWTGALESQTDAIRTELEGLLARPEASRFAPYVESNSQKGAPNDTPMTNNPDWSAFYLMKQGKRVEENIALCPQTMAAIEAIGDDAFPSPQPSVLFSQLKPGTRIPAHVGMFNTRLICHLPLIIPEKCGFRVGNETREWTPGEMFIFDDSINHEAWNESAEPRFILIFEIWRPELSARQRRLLTELFAPGF</sequence>
<evidence type="ECO:0000256" key="2">
    <source>
        <dbReference type="ARBA" id="ARBA00022964"/>
    </source>
</evidence>
<evidence type="ECO:0000313" key="6">
    <source>
        <dbReference type="Proteomes" id="UP000027037"/>
    </source>
</evidence>
<proteinExistence type="inferred from homology"/>
<dbReference type="InterPro" id="IPR051821">
    <property type="entry name" value="Asp/Asn_beta-hydroxylase"/>
</dbReference>
<dbReference type="RefSeq" id="WP_051600948.1">
    <property type="nucleotide sequence ID" value="NZ_AWFF01000001.1"/>
</dbReference>
<dbReference type="Gene3D" id="1.25.40.10">
    <property type="entry name" value="Tetratricopeptide repeat domain"/>
    <property type="match status" value="1"/>
</dbReference>
<dbReference type="eggNOG" id="COG3555">
    <property type="taxonomic scope" value="Bacteria"/>
</dbReference>
<dbReference type="PATRIC" id="fig|1280946.3.peg.8"/>
<dbReference type="PANTHER" id="PTHR46332">
    <property type="entry name" value="ASPARTATE BETA-HYDROXYLASE DOMAIN-CONTAINING PROTEIN 2"/>
    <property type="match status" value="1"/>
</dbReference>
<dbReference type="Pfam" id="PF05118">
    <property type="entry name" value="Asp_Arg_Hydrox"/>
    <property type="match status" value="1"/>
</dbReference>
<dbReference type="SUPFAM" id="SSF48452">
    <property type="entry name" value="TPR-like"/>
    <property type="match status" value="1"/>
</dbReference>
<dbReference type="PANTHER" id="PTHR46332:SF5">
    <property type="entry name" value="ASPARTATE BETA-HYDROXYLASE DOMAIN CONTAINING 2"/>
    <property type="match status" value="1"/>
</dbReference>
<dbReference type="InterPro" id="IPR007803">
    <property type="entry name" value="Asp/Arg/Pro-Hydrxlase"/>
</dbReference>
<gene>
    <name evidence="5" type="ORF">HY29_00035</name>
</gene>
<evidence type="ECO:0000256" key="3">
    <source>
        <dbReference type="ARBA" id="ARBA00023002"/>
    </source>
</evidence>
<comment type="similarity">
    <text evidence="1">Belongs to the aspartyl/asparaginyl beta-hydroxylase family.</text>
</comment>
<feature type="domain" description="Aspartyl/asparaginy/proline hydroxylase" evidence="4">
    <location>
        <begin position="201"/>
        <end position="366"/>
    </location>
</feature>
<dbReference type="InterPro" id="IPR027443">
    <property type="entry name" value="IPNS-like_sf"/>
</dbReference>
<evidence type="ECO:0000259" key="4">
    <source>
        <dbReference type="Pfam" id="PF05118"/>
    </source>
</evidence>
<comment type="caution">
    <text evidence="5">The sequence shown here is derived from an EMBL/GenBank/DDBJ whole genome shotgun (WGS) entry which is preliminary data.</text>
</comment>
<dbReference type="OrthoDB" id="21665at2"/>
<organism evidence="5 6">
    <name type="scientific">Hyphomonas beringensis</name>
    <dbReference type="NCBI Taxonomy" id="1280946"/>
    <lineage>
        <taxon>Bacteria</taxon>
        <taxon>Pseudomonadati</taxon>
        <taxon>Pseudomonadota</taxon>
        <taxon>Alphaproteobacteria</taxon>
        <taxon>Hyphomonadales</taxon>
        <taxon>Hyphomonadaceae</taxon>
        <taxon>Hyphomonas</taxon>
    </lineage>
</organism>
<keyword evidence="2" id="KW-0223">Dioxygenase</keyword>
<name>A0A062UKR9_9PROT</name>
<dbReference type="GO" id="GO:0051213">
    <property type="term" value="F:dioxygenase activity"/>
    <property type="evidence" value="ECO:0007669"/>
    <property type="project" value="UniProtKB-KW"/>
</dbReference>
<protein>
    <recommendedName>
        <fullName evidence="4">Aspartyl/asparaginy/proline hydroxylase domain-containing protein</fullName>
    </recommendedName>
</protein>
<accession>A0A062UKR9</accession>
<dbReference type="SUPFAM" id="SSF51197">
    <property type="entry name" value="Clavaminate synthase-like"/>
    <property type="match status" value="1"/>
</dbReference>
<reference evidence="5 6" key="1">
    <citation type="journal article" date="2014" name="Antonie Van Leeuwenhoek">
        <title>Hyphomonas beringensis sp. nov. and Hyphomonas chukchiensis sp. nov., isolated from surface seawater of the Bering Sea and Chukchi Sea.</title>
        <authorList>
            <person name="Li C."/>
            <person name="Lai Q."/>
            <person name="Li G."/>
            <person name="Dong C."/>
            <person name="Wang J."/>
            <person name="Liao Y."/>
            <person name="Shao Z."/>
        </authorList>
    </citation>
    <scope>NUCLEOTIDE SEQUENCE [LARGE SCALE GENOMIC DNA]</scope>
    <source>
        <strain evidence="5 6">25B14_1</strain>
    </source>
</reference>
<keyword evidence="6" id="KW-1185">Reference proteome</keyword>
<evidence type="ECO:0000256" key="1">
    <source>
        <dbReference type="ARBA" id="ARBA00007730"/>
    </source>
</evidence>
<dbReference type="Gene3D" id="2.60.120.330">
    <property type="entry name" value="B-lactam Antibiotic, Isopenicillin N Synthase, Chain"/>
    <property type="match status" value="1"/>
</dbReference>
<dbReference type="STRING" id="1280946.HY29_00035"/>
<dbReference type="InterPro" id="IPR011990">
    <property type="entry name" value="TPR-like_helical_dom_sf"/>
</dbReference>
<dbReference type="EMBL" id="AWFF01000001">
    <property type="protein sequence ID" value="KCZ57149.1"/>
    <property type="molecule type" value="Genomic_DNA"/>
</dbReference>
<dbReference type="AlphaFoldDB" id="A0A062UKR9"/>
<evidence type="ECO:0000313" key="5">
    <source>
        <dbReference type="EMBL" id="KCZ57149.1"/>
    </source>
</evidence>
<dbReference type="Proteomes" id="UP000027037">
    <property type="component" value="Unassembled WGS sequence"/>
</dbReference>